<keyword evidence="3" id="KW-1185">Reference proteome</keyword>
<evidence type="ECO:0000256" key="1">
    <source>
        <dbReference type="SAM" id="Phobius"/>
    </source>
</evidence>
<evidence type="ECO:0008006" key="4">
    <source>
        <dbReference type="Google" id="ProtNLM"/>
    </source>
</evidence>
<dbReference type="EMBL" id="CAJSLV010000096">
    <property type="protein sequence ID" value="CAG6398080.1"/>
    <property type="molecule type" value="Genomic_DNA"/>
</dbReference>
<evidence type="ECO:0000313" key="3">
    <source>
        <dbReference type="Proteomes" id="UP001152519"/>
    </source>
</evidence>
<sequence length="117" mass="12536">MVCRCAEEVRRFQRARPPPGILDVQPVQRHRNRRAGGYRAVGGQAGCAGPLLPLRDRGAPSESRGHRLHDIGRSGWFTLIGFIPLLGGIALLVVTCTEGDAAPNAYGPSPKPVPAHL</sequence>
<proteinExistence type="predicted"/>
<keyword evidence="1" id="KW-0472">Membrane</keyword>
<keyword evidence="1" id="KW-1133">Transmembrane helix</keyword>
<gene>
    <name evidence="2" type="ORF">SCOCK_630025</name>
</gene>
<dbReference type="Proteomes" id="UP001152519">
    <property type="component" value="Unassembled WGS sequence"/>
</dbReference>
<dbReference type="GO" id="GO:0005886">
    <property type="term" value="C:plasma membrane"/>
    <property type="evidence" value="ECO:0007669"/>
    <property type="project" value="TreeGrafter"/>
</dbReference>
<dbReference type="InterPro" id="IPR008523">
    <property type="entry name" value="DUF805"/>
</dbReference>
<reference evidence="2" key="1">
    <citation type="submission" date="2021-05" db="EMBL/GenBank/DDBJ databases">
        <authorList>
            <person name="Arsene-Ploetze F."/>
        </authorList>
    </citation>
    <scope>NUCLEOTIDE SEQUENCE</scope>
    <source>
        <strain evidence="2">DSM 42138</strain>
    </source>
</reference>
<dbReference type="PANTHER" id="PTHR34980">
    <property type="entry name" value="INNER MEMBRANE PROTEIN-RELATED-RELATED"/>
    <property type="match status" value="1"/>
</dbReference>
<comment type="caution">
    <text evidence="2">The sequence shown here is derived from an EMBL/GenBank/DDBJ whole genome shotgun (WGS) entry which is preliminary data.</text>
</comment>
<feature type="transmembrane region" description="Helical" evidence="1">
    <location>
        <begin position="74"/>
        <end position="94"/>
    </location>
</feature>
<dbReference type="Pfam" id="PF05656">
    <property type="entry name" value="DUF805"/>
    <property type="match status" value="1"/>
</dbReference>
<name>A0A9W4GWU5_9ACTN</name>
<dbReference type="PANTHER" id="PTHR34980:SF2">
    <property type="entry name" value="INNER MEMBRANE PROTEIN YHAH-RELATED"/>
    <property type="match status" value="1"/>
</dbReference>
<evidence type="ECO:0000313" key="2">
    <source>
        <dbReference type="EMBL" id="CAG6398080.1"/>
    </source>
</evidence>
<keyword evidence="1" id="KW-0812">Transmembrane</keyword>
<accession>A0A9W4GWU5</accession>
<dbReference type="AlphaFoldDB" id="A0A9W4GWU5"/>
<organism evidence="2 3">
    <name type="scientific">Actinacidiphila cocklensis</name>
    <dbReference type="NCBI Taxonomy" id="887465"/>
    <lineage>
        <taxon>Bacteria</taxon>
        <taxon>Bacillati</taxon>
        <taxon>Actinomycetota</taxon>
        <taxon>Actinomycetes</taxon>
        <taxon>Kitasatosporales</taxon>
        <taxon>Streptomycetaceae</taxon>
        <taxon>Actinacidiphila</taxon>
    </lineage>
</organism>
<protein>
    <recommendedName>
        <fullName evidence="4">DUF805 domain-containing protein</fullName>
    </recommendedName>
</protein>